<dbReference type="RefSeq" id="WP_213378604.1">
    <property type="nucleotide sequence ID" value="NZ_AP024563.1"/>
</dbReference>
<dbReference type="Proteomes" id="UP000680679">
    <property type="component" value="Chromosome"/>
</dbReference>
<evidence type="ECO:0000313" key="1">
    <source>
        <dbReference type="EMBL" id="BCU07505.1"/>
    </source>
</evidence>
<sequence>MNPMRIIYEDTPDSIPIPAMFRHRKTEIIVRPLDEPAMIHARDEPIEASSMGTPPSPGNIMMAPAATLELPDLEEFRATLPIQTVSAGDFCRAMRDQDRY</sequence>
<name>A0ABN6GGR2_9GAMM</name>
<proteinExistence type="predicted"/>
<reference evidence="1 2" key="1">
    <citation type="submission" date="2021-04" db="EMBL/GenBank/DDBJ databases">
        <title>Complete genome sequencing of Allochromatium tepidum strain NZ.</title>
        <authorList>
            <person name="Tsukatani Y."/>
            <person name="Mori H."/>
        </authorList>
    </citation>
    <scope>NUCLEOTIDE SEQUENCE [LARGE SCALE GENOMIC DNA]</scope>
    <source>
        <strain evidence="1 2">NZ</strain>
    </source>
</reference>
<protein>
    <submittedName>
        <fullName evidence="1">Uncharacterized protein</fullName>
    </submittedName>
</protein>
<evidence type="ECO:0000313" key="2">
    <source>
        <dbReference type="Proteomes" id="UP000680679"/>
    </source>
</evidence>
<gene>
    <name evidence="1" type="ORF">Atep_21820</name>
</gene>
<organism evidence="1 2">
    <name type="scientific">Allochromatium tepidum</name>
    <dbReference type="NCBI Taxonomy" id="553982"/>
    <lineage>
        <taxon>Bacteria</taxon>
        <taxon>Pseudomonadati</taxon>
        <taxon>Pseudomonadota</taxon>
        <taxon>Gammaproteobacteria</taxon>
        <taxon>Chromatiales</taxon>
        <taxon>Chromatiaceae</taxon>
        <taxon>Allochromatium</taxon>
    </lineage>
</organism>
<dbReference type="EMBL" id="AP024563">
    <property type="protein sequence ID" value="BCU07505.1"/>
    <property type="molecule type" value="Genomic_DNA"/>
</dbReference>
<accession>A0ABN6GGR2</accession>
<keyword evidence="2" id="KW-1185">Reference proteome</keyword>